<feature type="signal peptide" evidence="3">
    <location>
        <begin position="1"/>
        <end position="18"/>
    </location>
</feature>
<feature type="compositionally biased region" description="Low complexity" evidence="1">
    <location>
        <begin position="511"/>
        <end position="526"/>
    </location>
</feature>
<feature type="chain" id="PRO_5040807524" description="Mid2 domain-containing protein" evidence="3">
    <location>
        <begin position="19"/>
        <end position="571"/>
    </location>
</feature>
<feature type="compositionally biased region" description="Polar residues" evidence="1">
    <location>
        <begin position="546"/>
        <end position="555"/>
    </location>
</feature>
<feature type="region of interest" description="Disordered" evidence="1">
    <location>
        <begin position="222"/>
        <end position="244"/>
    </location>
</feature>
<evidence type="ECO:0000256" key="3">
    <source>
        <dbReference type="SAM" id="SignalP"/>
    </source>
</evidence>
<accession>A0A9W9AWX8</accession>
<evidence type="ECO:0000256" key="2">
    <source>
        <dbReference type="SAM" id="Phobius"/>
    </source>
</evidence>
<protein>
    <recommendedName>
        <fullName evidence="6">Mid2 domain-containing protein</fullName>
    </recommendedName>
</protein>
<keyword evidence="3" id="KW-0732">Signal</keyword>
<name>A0A9W9AWX8_9AGAR</name>
<organism evidence="4 5">
    <name type="scientific">Lentinula lateritia</name>
    <dbReference type="NCBI Taxonomy" id="40482"/>
    <lineage>
        <taxon>Eukaryota</taxon>
        <taxon>Fungi</taxon>
        <taxon>Dikarya</taxon>
        <taxon>Basidiomycota</taxon>
        <taxon>Agaricomycotina</taxon>
        <taxon>Agaricomycetes</taxon>
        <taxon>Agaricomycetidae</taxon>
        <taxon>Agaricales</taxon>
        <taxon>Marasmiineae</taxon>
        <taxon>Omphalotaceae</taxon>
        <taxon>Lentinula</taxon>
    </lineage>
</organism>
<evidence type="ECO:0000313" key="4">
    <source>
        <dbReference type="EMBL" id="KAJ4491183.1"/>
    </source>
</evidence>
<keyword evidence="2" id="KW-0812">Transmembrane</keyword>
<evidence type="ECO:0008006" key="6">
    <source>
        <dbReference type="Google" id="ProtNLM"/>
    </source>
</evidence>
<sequence>MFLSYWLLIILSLGPQAALCSLKLNISEITECEPVFVSFRGHFNTSLQQVPLSLQILPFNSTPSLIPLPSYAANSTGVNVTFLPIPANTEFVATLVSPSGSSISSVSDVFEVSASSPQNTACIPRNTFIPEYKILNPANFSQCENFTVSYSGLSPPAVELFNPRGSAYPLNLSSFTNNTATYNLAAIRQSQVMLNFISTDGGQNQTSPLMTVQGDAFSSTSCFPTSNHTDQNASKSKTDTGKSSGISKGTIIGLSVGLGAIVILAIPMVWLVIRERRRRRQIATRIEFDGSRMERQPSQYLPTINEKGPPPPPPFFGYPGYTEGQYVRDPMYVSEKYSPTISDYPRTSISWEYIRRNSAERQDEINGSEMLRQSLRASMRSSSLNMLSSSNIEKMLDIAARGRASVDALGLHSPRSARSNDSYGFLPVSPPPALHRMSLGDRRAPDVPHNPSFFADSSILVDQSIPLSESPESMGSLLRPESGTLSPSSPGAPQSSFSLAQPQRAVLIGVPPSSRSSQPKRSASPRTVSRENSMAKLVGGSRRTASHGSRFSMDSSDLEEGRFYTDHLNES</sequence>
<gene>
    <name evidence="4" type="ORF">C8J55DRAFT_503583</name>
</gene>
<feature type="compositionally biased region" description="Polar residues" evidence="1">
    <location>
        <begin position="222"/>
        <end position="233"/>
    </location>
</feature>
<keyword evidence="2" id="KW-0472">Membrane</keyword>
<feature type="compositionally biased region" description="Basic and acidic residues" evidence="1">
    <location>
        <begin position="559"/>
        <end position="571"/>
    </location>
</feature>
<reference evidence="4" key="2">
    <citation type="journal article" date="2023" name="Proc. Natl. Acad. Sci. U.S.A.">
        <title>A global phylogenomic analysis of the shiitake genus Lentinula.</title>
        <authorList>
            <person name="Sierra-Patev S."/>
            <person name="Min B."/>
            <person name="Naranjo-Ortiz M."/>
            <person name="Looney B."/>
            <person name="Konkel Z."/>
            <person name="Slot J.C."/>
            <person name="Sakamoto Y."/>
            <person name="Steenwyk J.L."/>
            <person name="Rokas A."/>
            <person name="Carro J."/>
            <person name="Camarero S."/>
            <person name="Ferreira P."/>
            <person name="Molpeceres G."/>
            <person name="Ruiz-Duenas F.J."/>
            <person name="Serrano A."/>
            <person name="Henrissat B."/>
            <person name="Drula E."/>
            <person name="Hughes K.W."/>
            <person name="Mata J.L."/>
            <person name="Ishikawa N.K."/>
            <person name="Vargas-Isla R."/>
            <person name="Ushijima S."/>
            <person name="Smith C.A."/>
            <person name="Donoghue J."/>
            <person name="Ahrendt S."/>
            <person name="Andreopoulos W."/>
            <person name="He G."/>
            <person name="LaButti K."/>
            <person name="Lipzen A."/>
            <person name="Ng V."/>
            <person name="Riley R."/>
            <person name="Sandor L."/>
            <person name="Barry K."/>
            <person name="Martinez A.T."/>
            <person name="Xiao Y."/>
            <person name="Gibbons J.G."/>
            <person name="Terashima K."/>
            <person name="Grigoriev I.V."/>
            <person name="Hibbett D."/>
        </authorList>
    </citation>
    <scope>NUCLEOTIDE SEQUENCE</scope>
    <source>
        <strain evidence="4">Sp2 HRB7682 ss15</strain>
    </source>
</reference>
<feature type="compositionally biased region" description="Polar residues" evidence="1">
    <location>
        <begin position="483"/>
        <end position="501"/>
    </location>
</feature>
<reference evidence="4" key="1">
    <citation type="submission" date="2022-08" db="EMBL/GenBank/DDBJ databases">
        <authorList>
            <consortium name="DOE Joint Genome Institute"/>
            <person name="Min B."/>
            <person name="Riley R."/>
            <person name="Sierra-Patev S."/>
            <person name="Naranjo-Ortiz M."/>
            <person name="Looney B."/>
            <person name="Konkel Z."/>
            <person name="Slot J.C."/>
            <person name="Sakamoto Y."/>
            <person name="Steenwyk J.L."/>
            <person name="Rokas A."/>
            <person name="Carro J."/>
            <person name="Camarero S."/>
            <person name="Ferreira P."/>
            <person name="Molpeceres G."/>
            <person name="Ruiz-Duenas F.J."/>
            <person name="Serrano A."/>
            <person name="Henrissat B."/>
            <person name="Drula E."/>
            <person name="Hughes K.W."/>
            <person name="Mata J.L."/>
            <person name="Ishikawa N.K."/>
            <person name="Vargas-Isla R."/>
            <person name="Ushijima S."/>
            <person name="Smith C.A."/>
            <person name="Ahrendt S."/>
            <person name="Andreopoulos W."/>
            <person name="He G."/>
            <person name="Labutti K."/>
            <person name="Lipzen A."/>
            <person name="Ng V."/>
            <person name="Sandor L."/>
            <person name="Barry K."/>
            <person name="Martinez A.T."/>
            <person name="Xiao Y."/>
            <person name="Gibbons J.G."/>
            <person name="Terashima K."/>
            <person name="Hibbett D.S."/>
            <person name="Grigoriev I.V."/>
        </authorList>
    </citation>
    <scope>NUCLEOTIDE SEQUENCE</scope>
    <source>
        <strain evidence="4">Sp2 HRB7682 ss15</strain>
    </source>
</reference>
<feature type="region of interest" description="Disordered" evidence="1">
    <location>
        <begin position="468"/>
        <end position="571"/>
    </location>
</feature>
<evidence type="ECO:0000256" key="1">
    <source>
        <dbReference type="SAM" id="MobiDB-lite"/>
    </source>
</evidence>
<proteinExistence type="predicted"/>
<evidence type="ECO:0000313" key="5">
    <source>
        <dbReference type="Proteomes" id="UP001150238"/>
    </source>
</evidence>
<keyword evidence="2" id="KW-1133">Transmembrane helix</keyword>
<comment type="caution">
    <text evidence="4">The sequence shown here is derived from an EMBL/GenBank/DDBJ whole genome shotgun (WGS) entry which is preliminary data.</text>
</comment>
<dbReference type="Proteomes" id="UP001150238">
    <property type="component" value="Unassembled WGS sequence"/>
</dbReference>
<feature type="transmembrane region" description="Helical" evidence="2">
    <location>
        <begin position="251"/>
        <end position="273"/>
    </location>
</feature>
<dbReference type="AlphaFoldDB" id="A0A9W9AWX8"/>
<dbReference type="EMBL" id="JANVFS010000006">
    <property type="protein sequence ID" value="KAJ4491183.1"/>
    <property type="molecule type" value="Genomic_DNA"/>
</dbReference>